<comment type="similarity">
    <text evidence="4 16">Belongs to the CDP-alcohol phosphatidyltransferase class-I family.</text>
</comment>
<reference evidence="18" key="1">
    <citation type="submission" date="2021-02" db="EMBL/GenBank/DDBJ databases">
        <title>Infant gut strain persistence is associated with maternal origin, phylogeny, and functional potential including surface adhesion and iron acquisition.</title>
        <authorList>
            <person name="Lou Y.C."/>
        </authorList>
    </citation>
    <scope>NUCLEOTIDE SEQUENCE</scope>
    <source>
        <strain evidence="18">L3_106_000M1_dasL3_106_000M1_concoct_15</strain>
    </source>
</reference>
<comment type="caution">
    <text evidence="18">The sequence shown here is derived from an EMBL/GenBank/DDBJ whole genome shotgun (WGS) entry which is preliminary data.</text>
</comment>
<evidence type="ECO:0000256" key="6">
    <source>
        <dbReference type="ARBA" id="ARBA00017171"/>
    </source>
</evidence>
<evidence type="ECO:0000256" key="5">
    <source>
        <dbReference type="ARBA" id="ARBA00013174"/>
    </source>
</evidence>
<comment type="subcellular location">
    <subcellularLocation>
        <location evidence="3">Endomembrane system</location>
    </subcellularLocation>
    <subcellularLocation>
        <location evidence="2">Membrane</location>
        <topology evidence="2">Multi-pass membrane protein</topology>
    </subcellularLocation>
</comment>
<evidence type="ECO:0000313" key="19">
    <source>
        <dbReference type="Proteomes" id="UP000754226"/>
    </source>
</evidence>
<dbReference type="NCBIfam" id="TIGR00473">
    <property type="entry name" value="pssA"/>
    <property type="match status" value="1"/>
</dbReference>
<feature type="transmembrane region" description="Helical" evidence="17">
    <location>
        <begin position="146"/>
        <end position="165"/>
    </location>
</feature>
<dbReference type="PROSITE" id="PS00379">
    <property type="entry name" value="CDP_ALCOHOL_P_TRANSF"/>
    <property type="match status" value="1"/>
</dbReference>
<keyword evidence="9 17" id="KW-0812">Transmembrane</keyword>
<evidence type="ECO:0000313" key="18">
    <source>
        <dbReference type="EMBL" id="MBS5519693.1"/>
    </source>
</evidence>
<evidence type="ECO:0000256" key="7">
    <source>
        <dbReference type="ARBA" id="ARBA00022516"/>
    </source>
</evidence>
<evidence type="ECO:0000256" key="12">
    <source>
        <dbReference type="ARBA" id="ARBA00023136"/>
    </source>
</evidence>
<evidence type="ECO:0000256" key="17">
    <source>
        <dbReference type="SAM" id="Phobius"/>
    </source>
</evidence>
<evidence type="ECO:0000256" key="2">
    <source>
        <dbReference type="ARBA" id="ARBA00004141"/>
    </source>
</evidence>
<dbReference type="InterPro" id="IPR043130">
    <property type="entry name" value="CDP-OH_PTrfase_TM_dom"/>
</dbReference>
<feature type="transmembrane region" description="Helical" evidence="17">
    <location>
        <begin position="177"/>
        <end position="194"/>
    </location>
</feature>
<dbReference type="GO" id="GO:0016020">
    <property type="term" value="C:membrane"/>
    <property type="evidence" value="ECO:0007669"/>
    <property type="project" value="UniProtKB-SubCell"/>
</dbReference>
<dbReference type="InterPro" id="IPR048254">
    <property type="entry name" value="CDP_ALCOHOL_P_TRANSF_CS"/>
</dbReference>
<dbReference type="GO" id="GO:0012505">
    <property type="term" value="C:endomembrane system"/>
    <property type="evidence" value="ECO:0007669"/>
    <property type="project" value="UniProtKB-SubCell"/>
</dbReference>
<dbReference type="EMBL" id="JAGZCZ010000005">
    <property type="protein sequence ID" value="MBS5519693.1"/>
    <property type="molecule type" value="Genomic_DNA"/>
</dbReference>
<gene>
    <name evidence="18" type="primary">pssA</name>
    <name evidence="18" type="ORF">KHX13_05095</name>
</gene>
<dbReference type="GO" id="GO:0003882">
    <property type="term" value="F:CDP-diacylglycerol-serine O-phosphatidyltransferase activity"/>
    <property type="evidence" value="ECO:0007669"/>
    <property type="project" value="UniProtKB-EC"/>
</dbReference>
<keyword evidence="14" id="KW-1208">Phospholipid metabolism</keyword>
<dbReference type="GO" id="GO:0008654">
    <property type="term" value="P:phospholipid biosynthetic process"/>
    <property type="evidence" value="ECO:0007669"/>
    <property type="project" value="UniProtKB-KW"/>
</dbReference>
<keyword evidence="7" id="KW-0444">Lipid biosynthesis</keyword>
<feature type="transmembrane region" description="Helical" evidence="17">
    <location>
        <begin position="200"/>
        <end position="219"/>
    </location>
</feature>
<keyword evidence="12 17" id="KW-0472">Membrane</keyword>
<evidence type="ECO:0000256" key="1">
    <source>
        <dbReference type="ARBA" id="ARBA00000287"/>
    </source>
</evidence>
<keyword evidence="11" id="KW-0443">Lipid metabolism</keyword>
<dbReference type="Gene3D" id="1.20.120.1760">
    <property type="match status" value="1"/>
</dbReference>
<dbReference type="InterPro" id="IPR004533">
    <property type="entry name" value="CDP-diaglyc--ser_O-PTrfase"/>
</dbReference>
<proteinExistence type="inferred from homology"/>
<evidence type="ECO:0000256" key="14">
    <source>
        <dbReference type="ARBA" id="ARBA00023264"/>
    </source>
</evidence>
<feature type="transmembrane region" description="Helical" evidence="17">
    <location>
        <begin position="7"/>
        <end position="25"/>
    </location>
</feature>
<dbReference type="EC" id="2.7.8.8" evidence="5"/>
<evidence type="ECO:0000256" key="13">
    <source>
        <dbReference type="ARBA" id="ARBA00023209"/>
    </source>
</evidence>
<feature type="transmembrane region" description="Helical" evidence="17">
    <location>
        <begin position="68"/>
        <end position="86"/>
    </location>
</feature>
<evidence type="ECO:0000256" key="4">
    <source>
        <dbReference type="ARBA" id="ARBA00010441"/>
    </source>
</evidence>
<evidence type="ECO:0000256" key="15">
    <source>
        <dbReference type="ARBA" id="ARBA00032361"/>
    </source>
</evidence>
<dbReference type="AlphaFoldDB" id="A0A943EE19"/>
<keyword evidence="13" id="KW-0594">Phospholipid biosynthesis</keyword>
<evidence type="ECO:0000256" key="11">
    <source>
        <dbReference type="ARBA" id="ARBA00023098"/>
    </source>
</evidence>
<evidence type="ECO:0000256" key="16">
    <source>
        <dbReference type="RuleBase" id="RU003750"/>
    </source>
</evidence>
<sequence>MNYRRMVPNSISGFSMVLGVLSIYLSMDGEFSRAAIFIILAVLADSCDGRAARLLGVSGDFGKEMDSICDVCSFGMAPAVLIYTYGLTELGLWGQIISSLFTFGAGLRLARFNVNTGVVSGYFEGMPAPAGACVLVTYVLSGYQFGPMGTAILTLLVAKLMYSEVRYPDFKGHGNPLFKVPVILSFAIGLYMLVTNFHAWPFIIMFTYTICGVLNAIYVKVTGKKAGE</sequence>
<evidence type="ECO:0000256" key="3">
    <source>
        <dbReference type="ARBA" id="ARBA00004308"/>
    </source>
</evidence>
<comment type="catalytic activity">
    <reaction evidence="1">
        <text>a CDP-1,2-diacyl-sn-glycerol + L-serine = a 1,2-diacyl-sn-glycero-3-phospho-L-serine + CMP + H(+)</text>
        <dbReference type="Rhea" id="RHEA:16913"/>
        <dbReference type="ChEBI" id="CHEBI:15378"/>
        <dbReference type="ChEBI" id="CHEBI:33384"/>
        <dbReference type="ChEBI" id="CHEBI:57262"/>
        <dbReference type="ChEBI" id="CHEBI:58332"/>
        <dbReference type="ChEBI" id="CHEBI:60377"/>
        <dbReference type="EC" id="2.7.8.8"/>
    </reaction>
</comment>
<protein>
    <recommendedName>
        <fullName evidence="6">CDP-diacylglycerol--serine O-phosphatidyltransferase</fullName>
        <ecNumber evidence="5">2.7.8.8</ecNumber>
    </recommendedName>
    <alternativeName>
        <fullName evidence="15">Phosphatidylserine synthase</fullName>
    </alternativeName>
</protein>
<evidence type="ECO:0000256" key="8">
    <source>
        <dbReference type="ARBA" id="ARBA00022679"/>
    </source>
</evidence>
<evidence type="ECO:0000256" key="9">
    <source>
        <dbReference type="ARBA" id="ARBA00022692"/>
    </source>
</evidence>
<name>A0A943EE19_9FIRM</name>
<dbReference type="Pfam" id="PF01066">
    <property type="entry name" value="CDP-OH_P_transf"/>
    <property type="match status" value="1"/>
</dbReference>
<evidence type="ECO:0000256" key="10">
    <source>
        <dbReference type="ARBA" id="ARBA00022989"/>
    </source>
</evidence>
<keyword evidence="8 16" id="KW-0808">Transferase</keyword>
<accession>A0A943EE19</accession>
<dbReference type="Proteomes" id="UP000754226">
    <property type="component" value="Unassembled WGS sequence"/>
</dbReference>
<dbReference type="InterPro" id="IPR000462">
    <property type="entry name" value="CDP-OH_P_trans"/>
</dbReference>
<keyword evidence="10 17" id="KW-1133">Transmembrane helix</keyword>
<organism evidence="18 19">
    <name type="scientific">Acidaminococcus intestini</name>
    <dbReference type="NCBI Taxonomy" id="187327"/>
    <lineage>
        <taxon>Bacteria</taxon>
        <taxon>Bacillati</taxon>
        <taxon>Bacillota</taxon>
        <taxon>Negativicutes</taxon>
        <taxon>Acidaminococcales</taxon>
        <taxon>Acidaminococcaceae</taxon>
        <taxon>Acidaminococcus</taxon>
    </lineage>
</organism>
<feature type="transmembrane region" description="Helical" evidence="17">
    <location>
        <begin position="122"/>
        <end position="140"/>
    </location>
</feature>